<gene>
    <name evidence="1" type="ORF">SAMN04487901_1083</name>
</gene>
<sequence>MEQNLFFSGYENYSVTTSSPSRKGKVKKERKTFKLNKEELFHSDLYGEIPQFYSTPLPALEPYRGEAPTRLVPFNEAYAYKDYNCTVHFFINDLLFIRVLRNPEKYLEFFKKCHSVIGTDLSQYSNMSAEDRYFCAYINRAFSSYLQRNGVRVIPNVTWSLPDSYAYSWSSMPRHSVIAINCKGILKHDLSQYLWYRGYEEAVCTLQPSLVVRFGTKMPGEDASISIYFENERLKFMRYGR</sequence>
<dbReference type="AlphaFoldDB" id="A0A1G7WG60"/>
<dbReference type="Pfam" id="PF14386">
    <property type="entry name" value="DUF4417"/>
    <property type="match status" value="1"/>
</dbReference>
<dbReference type="RefSeq" id="WP_218122943.1">
    <property type="nucleotide sequence ID" value="NZ_FNCQ01000008.1"/>
</dbReference>
<protein>
    <submittedName>
        <fullName evidence="1">Uncharacterized protein</fullName>
    </submittedName>
</protein>
<name>A0A1G7WG60_9BACT</name>
<keyword evidence="2" id="KW-1185">Reference proteome</keyword>
<dbReference type="Proteomes" id="UP000198779">
    <property type="component" value="Unassembled WGS sequence"/>
</dbReference>
<accession>A0A1G7WG60</accession>
<dbReference type="STRING" id="645274.SAMN04487901_1083"/>
<reference evidence="2" key="1">
    <citation type="submission" date="2016-10" db="EMBL/GenBank/DDBJ databases">
        <authorList>
            <person name="Varghese N."/>
            <person name="Submissions S."/>
        </authorList>
    </citation>
    <scope>NUCLEOTIDE SEQUENCE [LARGE SCALE GENOMIC DNA]</scope>
    <source>
        <strain evidence="2">BP1-148</strain>
    </source>
</reference>
<proteinExistence type="predicted"/>
<dbReference type="EMBL" id="FNCQ01000008">
    <property type="protein sequence ID" value="SDG70749.1"/>
    <property type="molecule type" value="Genomic_DNA"/>
</dbReference>
<organism evidence="1 2">
    <name type="scientific">Prevotella communis</name>
    <dbReference type="NCBI Taxonomy" id="2913614"/>
    <lineage>
        <taxon>Bacteria</taxon>
        <taxon>Pseudomonadati</taxon>
        <taxon>Bacteroidota</taxon>
        <taxon>Bacteroidia</taxon>
        <taxon>Bacteroidales</taxon>
        <taxon>Prevotellaceae</taxon>
        <taxon>Prevotella</taxon>
    </lineage>
</organism>
<dbReference type="InterPro" id="IPR025530">
    <property type="entry name" value="DUF4417"/>
</dbReference>
<evidence type="ECO:0000313" key="1">
    <source>
        <dbReference type="EMBL" id="SDG70749.1"/>
    </source>
</evidence>
<evidence type="ECO:0000313" key="2">
    <source>
        <dbReference type="Proteomes" id="UP000198779"/>
    </source>
</evidence>